<keyword evidence="1" id="KW-1133">Transmembrane helix</keyword>
<reference evidence="2 3" key="1">
    <citation type="journal article" date="2023" name="Int. J. Syst. Evol. Microbiol.">
        <title>Terrisporobacter hibernicus sp. nov., isolated from bovine faeces in Northern Ireland.</title>
        <authorList>
            <person name="Mitchell M."/>
            <person name="Nguyen S.V."/>
            <person name="Connor M."/>
            <person name="Fairley D.J."/>
            <person name="Donoghue O."/>
            <person name="Marshall H."/>
            <person name="Koolman L."/>
            <person name="McMullan G."/>
            <person name="Schaffer K.E."/>
            <person name="McGrath J.W."/>
            <person name="Fanning S."/>
        </authorList>
    </citation>
    <scope>NUCLEOTIDE SEQUENCE [LARGE SCALE GENOMIC DNA]</scope>
    <source>
        <strain evidence="2 3">MCA3</strain>
    </source>
</reference>
<proteinExistence type="predicted"/>
<feature type="transmembrane region" description="Helical" evidence="1">
    <location>
        <begin position="140"/>
        <end position="158"/>
    </location>
</feature>
<dbReference type="AlphaFoldDB" id="A0AAX2ZKG7"/>
<sequence length="172" mass="18802">MNKKINVKRLVQTSLLVALQIILTRFCSIQTPIVRIGFGFVPVAIIATMYGPIWAGVANGIADIIGVVLFPTGAFFPGFTLTAILAGVVYGVFLHNKPVTWTRIIGAVLVIDIILNLGLDTYWLSILMGKGFIGLLPTRLLKEAIMIPLKIITIGVVWKKFIVKLPKFSQAI</sequence>
<dbReference type="RefSeq" id="WP_083399399.1">
    <property type="nucleotide sequence ID" value="NZ_CP081135.1"/>
</dbReference>
<dbReference type="InterPro" id="IPR030949">
    <property type="entry name" value="ECF_S_folate_fam"/>
</dbReference>
<dbReference type="Pfam" id="PF12822">
    <property type="entry name" value="ECF_trnsprt"/>
    <property type="match status" value="1"/>
</dbReference>
<dbReference type="KEGG" id="tem:JW646_06145"/>
<dbReference type="Gene3D" id="1.10.1760.20">
    <property type="match status" value="1"/>
</dbReference>
<dbReference type="EMBL" id="CP081135">
    <property type="protein sequence ID" value="UEL49025.1"/>
    <property type="molecule type" value="Genomic_DNA"/>
</dbReference>
<dbReference type="GO" id="GO:0022857">
    <property type="term" value="F:transmembrane transporter activity"/>
    <property type="evidence" value="ECO:0007669"/>
    <property type="project" value="InterPro"/>
</dbReference>
<evidence type="ECO:0000256" key="1">
    <source>
        <dbReference type="SAM" id="Phobius"/>
    </source>
</evidence>
<feature type="transmembrane region" description="Helical" evidence="1">
    <location>
        <begin position="64"/>
        <end position="93"/>
    </location>
</feature>
<dbReference type="NCBIfam" id="TIGR04518">
    <property type="entry name" value="ECF_S_folT_fam"/>
    <property type="match status" value="1"/>
</dbReference>
<feature type="transmembrane region" description="Helical" evidence="1">
    <location>
        <begin position="38"/>
        <end position="57"/>
    </location>
</feature>
<name>A0AAX2ZKG7_9FIRM</name>
<organism evidence="2 3">
    <name type="scientific">Terrisporobacter hibernicus</name>
    <dbReference type="NCBI Taxonomy" id="2813371"/>
    <lineage>
        <taxon>Bacteria</taxon>
        <taxon>Bacillati</taxon>
        <taxon>Bacillota</taxon>
        <taxon>Clostridia</taxon>
        <taxon>Peptostreptococcales</taxon>
        <taxon>Peptostreptococcaceae</taxon>
        <taxon>Terrisporobacter</taxon>
    </lineage>
</organism>
<dbReference type="InterPro" id="IPR024529">
    <property type="entry name" value="ECF_trnsprt_substrate-spec"/>
</dbReference>
<dbReference type="Proteomes" id="UP001198983">
    <property type="component" value="Chromosome"/>
</dbReference>
<protein>
    <submittedName>
        <fullName evidence="2">Folate family ECF transporter S component</fullName>
    </submittedName>
</protein>
<keyword evidence="1" id="KW-0812">Transmembrane</keyword>
<evidence type="ECO:0000313" key="3">
    <source>
        <dbReference type="Proteomes" id="UP001198983"/>
    </source>
</evidence>
<keyword evidence="1" id="KW-0472">Membrane</keyword>
<accession>A0AAX2ZKG7</accession>
<keyword evidence="3" id="KW-1185">Reference proteome</keyword>
<feature type="transmembrane region" description="Helical" evidence="1">
    <location>
        <begin position="99"/>
        <end position="119"/>
    </location>
</feature>
<evidence type="ECO:0000313" key="2">
    <source>
        <dbReference type="EMBL" id="UEL49025.1"/>
    </source>
</evidence>
<gene>
    <name evidence="2" type="ORF">JW646_06145</name>
</gene>